<dbReference type="SUPFAM" id="SSF53927">
    <property type="entry name" value="Cytidine deaminase-like"/>
    <property type="match status" value="1"/>
</dbReference>
<dbReference type="InterPro" id="IPR016193">
    <property type="entry name" value="Cytidine_deaminase-like"/>
</dbReference>
<evidence type="ECO:0000313" key="17">
    <source>
        <dbReference type="Proteomes" id="UP000799437"/>
    </source>
</evidence>
<dbReference type="InterPro" id="IPR006262">
    <property type="entry name" value="Cyt_deam_tetra"/>
</dbReference>
<evidence type="ECO:0000256" key="10">
    <source>
        <dbReference type="PIRSR" id="PIRSR606262-1"/>
    </source>
</evidence>
<feature type="region of interest" description="Disordered" evidence="14">
    <location>
        <begin position="149"/>
        <end position="169"/>
    </location>
</feature>
<dbReference type="RefSeq" id="XP_033599120.1">
    <property type="nucleotide sequence ID" value="XM_033745622.1"/>
</dbReference>
<evidence type="ECO:0000256" key="7">
    <source>
        <dbReference type="ARBA" id="ARBA00022833"/>
    </source>
</evidence>
<feature type="binding site" evidence="12">
    <location>
        <position position="110"/>
    </location>
    <ligand>
        <name>Zn(2+)</name>
        <dbReference type="ChEBI" id="CHEBI:29105"/>
        <note>catalytic</note>
    </ligand>
</feature>
<dbReference type="EC" id="3.5.4.5" evidence="4 13"/>
<evidence type="ECO:0000256" key="13">
    <source>
        <dbReference type="RuleBase" id="RU364006"/>
    </source>
</evidence>
<dbReference type="InterPro" id="IPR002125">
    <property type="entry name" value="CMP_dCMP_dom"/>
</dbReference>
<comment type="cofactor">
    <cofactor evidence="1 12 13">
        <name>Zn(2+)</name>
        <dbReference type="ChEBI" id="CHEBI:29105"/>
    </cofactor>
</comment>
<keyword evidence="7 12" id="KW-0862">Zinc</keyword>
<dbReference type="GO" id="GO:0005829">
    <property type="term" value="C:cytosol"/>
    <property type="evidence" value="ECO:0007669"/>
    <property type="project" value="TreeGrafter"/>
</dbReference>
<dbReference type="GO" id="GO:0004126">
    <property type="term" value="F:cytidine deaminase activity"/>
    <property type="evidence" value="ECO:0007669"/>
    <property type="project" value="UniProtKB-UniRule"/>
</dbReference>
<proteinExistence type="inferred from homology"/>
<keyword evidence="5 12" id="KW-0479">Metal-binding</keyword>
<evidence type="ECO:0000259" key="15">
    <source>
        <dbReference type="PROSITE" id="PS51747"/>
    </source>
</evidence>
<organism evidence="16 17">
    <name type="scientific">Pseudovirgaria hyperparasitica</name>
    <dbReference type="NCBI Taxonomy" id="470096"/>
    <lineage>
        <taxon>Eukaryota</taxon>
        <taxon>Fungi</taxon>
        <taxon>Dikarya</taxon>
        <taxon>Ascomycota</taxon>
        <taxon>Pezizomycotina</taxon>
        <taxon>Dothideomycetes</taxon>
        <taxon>Dothideomycetes incertae sedis</taxon>
        <taxon>Acrospermales</taxon>
        <taxon>Acrospermaceae</taxon>
        <taxon>Pseudovirgaria</taxon>
    </lineage>
</organism>
<evidence type="ECO:0000256" key="1">
    <source>
        <dbReference type="ARBA" id="ARBA00001947"/>
    </source>
</evidence>
<evidence type="ECO:0000256" key="2">
    <source>
        <dbReference type="ARBA" id="ARBA00003949"/>
    </source>
</evidence>
<evidence type="ECO:0000256" key="9">
    <source>
        <dbReference type="ARBA" id="ARBA00049558"/>
    </source>
</evidence>
<keyword evidence="6 13" id="KW-0378">Hydrolase</keyword>
<evidence type="ECO:0000256" key="3">
    <source>
        <dbReference type="ARBA" id="ARBA00006576"/>
    </source>
</evidence>
<evidence type="ECO:0000256" key="12">
    <source>
        <dbReference type="PIRSR" id="PIRSR606262-3"/>
    </source>
</evidence>
<feature type="active site" description="Proton donor" evidence="10">
    <location>
        <position position="77"/>
    </location>
</feature>
<dbReference type="InterPro" id="IPR050202">
    <property type="entry name" value="Cyt/Deoxycyt_deaminase"/>
</dbReference>
<dbReference type="Proteomes" id="UP000799437">
    <property type="component" value="Unassembled WGS sequence"/>
</dbReference>
<dbReference type="PANTHER" id="PTHR11644">
    <property type="entry name" value="CYTIDINE DEAMINASE"/>
    <property type="match status" value="1"/>
</dbReference>
<dbReference type="InterPro" id="IPR016192">
    <property type="entry name" value="APOBEC/CMP_deaminase_Zn-bd"/>
</dbReference>
<feature type="binding site" evidence="11">
    <location>
        <begin position="64"/>
        <end position="70"/>
    </location>
    <ligand>
        <name>substrate</name>
    </ligand>
</feature>
<name>A0A6A6W3F6_9PEZI</name>
<feature type="binding site" evidence="12">
    <location>
        <position position="75"/>
    </location>
    <ligand>
        <name>Zn(2+)</name>
        <dbReference type="ChEBI" id="CHEBI:29105"/>
        <note>catalytic</note>
    </ligand>
</feature>
<evidence type="ECO:0000256" key="11">
    <source>
        <dbReference type="PIRSR" id="PIRSR606262-2"/>
    </source>
</evidence>
<dbReference type="EMBL" id="ML996575">
    <property type="protein sequence ID" value="KAF2756669.1"/>
    <property type="molecule type" value="Genomic_DNA"/>
</dbReference>
<gene>
    <name evidence="16" type="ORF">EJ05DRAFT_487535</name>
</gene>
<dbReference type="PROSITE" id="PS51747">
    <property type="entry name" value="CYT_DCMP_DEAMINASES_2"/>
    <property type="match status" value="1"/>
</dbReference>
<accession>A0A6A6W3F6</accession>
<dbReference type="PANTHER" id="PTHR11644:SF2">
    <property type="entry name" value="CYTIDINE DEAMINASE"/>
    <property type="match status" value="1"/>
</dbReference>
<dbReference type="NCBIfam" id="TIGR01354">
    <property type="entry name" value="cyt_deam_tetra"/>
    <property type="match status" value="1"/>
</dbReference>
<comment type="function">
    <text evidence="2 13">This enzyme scavenges exogenous and endogenous cytidine and 2'-deoxycytidine for UMP synthesis.</text>
</comment>
<evidence type="ECO:0000313" key="16">
    <source>
        <dbReference type="EMBL" id="KAF2756669.1"/>
    </source>
</evidence>
<evidence type="ECO:0000256" key="6">
    <source>
        <dbReference type="ARBA" id="ARBA00022801"/>
    </source>
</evidence>
<dbReference type="FunFam" id="3.40.140.10:FF:000008">
    <property type="entry name" value="Cytidine deaminase"/>
    <property type="match status" value="1"/>
</dbReference>
<comment type="catalytic activity">
    <reaction evidence="9 13">
        <text>cytidine + H2O + H(+) = uridine + NH4(+)</text>
        <dbReference type="Rhea" id="RHEA:16069"/>
        <dbReference type="ChEBI" id="CHEBI:15377"/>
        <dbReference type="ChEBI" id="CHEBI:15378"/>
        <dbReference type="ChEBI" id="CHEBI:16704"/>
        <dbReference type="ChEBI" id="CHEBI:17562"/>
        <dbReference type="ChEBI" id="CHEBI:28938"/>
        <dbReference type="EC" id="3.5.4.5"/>
    </reaction>
</comment>
<dbReference type="CDD" id="cd01283">
    <property type="entry name" value="cytidine_deaminase"/>
    <property type="match status" value="1"/>
</dbReference>
<comment type="catalytic activity">
    <reaction evidence="13">
        <text>2'-deoxycytidine + H2O + H(+) = 2'-deoxyuridine + NH4(+)</text>
        <dbReference type="Rhea" id="RHEA:13433"/>
        <dbReference type="ChEBI" id="CHEBI:15377"/>
        <dbReference type="ChEBI" id="CHEBI:15378"/>
        <dbReference type="ChEBI" id="CHEBI:15698"/>
        <dbReference type="ChEBI" id="CHEBI:16450"/>
        <dbReference type="ChEBI" id="CHEBI:28938"/>
        <dbReference type="EC" id="3.5.4.5"/>
    </reaction>
</comment>
<dbReference type="GeneID" id="54486676"/>
<feature type="domain" description="CMP/dCMP-type deaminase" evidence="15">
    <location>
        <begin position="23"/>
        <end position="152"/>
    </location>
</feature>
<evidence type="ECO:0000256" key="5">
    <source>
        <dbReference type="ARBA" id="ARBA00022723"/>
    </source>
</evidence>
<dbReference type="GO" id="GO:0042802">
    <property type="term" value="F:identical protein binding"/>
    <property type="evidence" value="ECO:0007669"/>
    <property type="project" value="UniProtKB-ARBA"/>
</dbReference>
<protein>
    <recommendedName>
        <fullName evidence="4 13">Cytidine deaminase</fullName>
        <ecNumber evidence="4 13">3.5.4.5</ecNumber>
    </recommendedName>
    <alternativeName>
        <fullName evidence="8 13">Cytidine aminohydrolase</fullName>
    </alternativeName>
</protein>
<dbReference type="OrthoDB" id="414540at2759"/>
<dbReference type="Gene3D" id="3.40.140.10">
    <property type="entry name" value="Cytidine Deaminase, domain 2"/>
    <property type="match status" value="1"/>
</dbReference>
<evidence type="ECO:0000256" key="14">
    <source>
        <dbReference type="SAM" id="MobiDB-lite"/>
    </source>
</evidence>
<evidence type="ECO:0000256" key="8">
    <source>
        <dbReference type="ARBA" id="ARBA00032005"/>
    </source>
</evidence>
<feature type="compositionally biased region" description="Basic and acidic residues" evidence="14">
    <location>
        <begin position="155"/>
        <end position="169"/>
    </location>
</feature>
<reference evidence="16" key="1">
    <citation type="journal article" date="2020" name="Stud. Mycol.">
        <title>101 Dothideomycetes genomes: a test case for predicting lifestyles and emergence of pathogens.</title>
        <authorList>
            <person name="Haridas S."/>
            <person name="Albert R."/>
            <person name="Binder M."/>
            <person name="Bloem J."/>
            <person name="Labutti K."/>
            <person name="Salamov A."/>
            <person name="Andreopoulos B."/>
            <person name="Baker S."/>
            <person name="Barry K."/>
            <person name="Bills G."/>
            <person name="Bluhm B."/>
            <person name="Cannon C."/>
            <person name="Castanera R."/>
            <person name="Culley D."/>
            <person name="Daum C."/>
            <person name="Ezra D."/>
            <person name="Gonzalez J."/>
            <person name="Henrissat B."/>
            <person name="Kuo A."/>
            <person name="Liang C."/>
            <person name="Lipzen A."/>
            <person name="Lutzoni F."/>
            <person name="Magnuson J."/>
            <person name="Mondo S."/>
            <person name="Nolan M."/>
            <person name="Ohm R."/>
            <person name="Pangilinan J."/>
            <person name="Park H.-J."/>
            <person name="Ramirez L."/>
            <person name="Alfaro M."/>
            <person name="Sun H."/>
            <person name="Tritt A."/>
            <person name="Yoshinaga Y."/>
            <person name="Zwiers L.-H."/>
            <person name="Turgeon B."/>
            <person name="Goodwin S."/>
            <person name="Spatafora J."/>
            <person name="Crous P."/>
            <person name="Grigoriev I."/>
        </authorList>
    </citation>
    <scope>NUCLEOTIDE SEQUENCE</scope>
    <source>
        <strain evidence="16">CBS 121739</strain>
    </source>
</reference>
<dbReference type="GO" id="GO:0008270">
    <property type="term" value="F:zinc ion binding"/>
    <property type="evidence" value="ECO:0007669"/>
    <property type="project" value="UniProtKB-UniRule"/>
</dbReference>
<sequence length="169" mass="18201">MAWAPSKELMTPDEESVHGLTSTEVHILGEKAIAAKALAYCPYSLFRVGASLLATDGTIIMGANVENGSYPVGICAERTAMSTAVIQGYKLGSFKAVAVATDVTPASSPCGMCRQFLREFCEPPTPILMFDRDGKYEVMTMGELLPNAFGPDSLPSRDKMEELNKEKKA</sequence>
<comment type="similarity">
    <text evidence="3 13">Belongs to the cytidine and deoxycytidylate deaminase family.</text>
</comment>
<dbReference type="GO" id="GO:0072527">
    <property type="term" value="P:pyrimidine-containing compound metabolic process"/>
    <property type="evidence" value="ECO:0007669"/>
    <property type="project" value="UniProtKB-ARBA"/>
</dbReference>
<keyword evidence="17" id="KW-1185">Reference proteome</keyword>
<dbReference type="GO" id="GO:0055086">
    <property type="term" value="P:nucleobase-containing small molecule metabolic process"/>
    <property type="evidence" value="ECO:0007669"/>
    <property type="project" value="UniProtKB-ARBA"/>
</dbReference>
<dbReference type="Pfam" id="PF00383">
    <property type="entry name" value="dCMP_cyt_deam_1"/>
    <property type="match status" value="1"/>
</dbReference>
<dbReference type="NCBIfam" id="NF004064">
    <property type="entry name" value="PRK05578.1"/>
    <property type="match status" value="1"/>
</dbReference>
<feature type="binding site" evidence="12">
    <location>
        <position position="113"/>
    </location>
    <ligand>
        <name>Zn(2+)</name>
        <dbReference type="ChEBI" id="CHEBI:29105"/>
        <note>catalytic</note>
    </ligand>
</feature>
<dbReference type="PROSITE" id="PS00903">
    <property type="entry name" value="CYT_DCMP_DEAMINASES_1"/>
    <property type="match status" value="1"/>
</dbReference>
<evidence type="ECO:0000256" key="4">
    <source>
        <dbReference type="ARBA" id="ARBA00012783"/>
    </source>
</evidence>
<dbReference type="AlphaFoldDB" id="A0A6A6W3F6"/>